<keyword evidence="3" id="KW-1185">Reference proteome</keyword>
<dbReference type="EMBL" id="OZ035841">
    <property type="protein sequence ID" value="CAL1590335.1"/>
    <property type="molecule type" value="Genomic_DNA"/>
</dbReference>
<proteinExistence type="predicted"/>
<organism evidence="2 3">
    <name type="scientific">Knipowitschia caucasica</name>
    <name type="common">Caucasian dwarf goby</name>
    <name type="synonym">Pomatoschistus caucasicus</name>
    <dbReference type="NCBI Taxonomy" id="637954"/>
    <lineage>
        <taxon>Eukaryota</taxon>
        <taxon>Metazoa</taxon>
        <taxon>Chordata</taxon>
        <taxon>Craniata</taxon>
        <taxon>Vertebrata</taxon>
        <taxon>Euteleostomi</taxon>
        <taxon>Actinopterygii</taxon>
        <taxon>Neopterygii</taxon>
        <taxon>Teleostei</taxon>
        <taxon>Neoteleostei</taxon>
        <taxon>Acanthomorphata</taxon>
        <taxon>Gobiaria</taxon>
        <taxon>Gobiiformes</taxon>
        <taxon>Gobioidei</taxon>
        <taxon>Gobiidae</taxon>
        <taxon>Gobiinae</taxon>
        <taxon>Knipowitschia</taxon>
    </lineage>
</organism>
<protein>
    <submittedName>
        <fullName evidence="2">Uncharacterized protein</fullName>
    </submittedName>
</protein>
<gene>
    <name evidence="2" type="ORF">KC01_LOCUS19855</name>
</gene>
<dbReference type="AlphaFoldDB" id="A0AAV2KMZ7"/>
<sequence length="135" mass="14809">MEGHLSQECPEHSPTCKAGKNSEQTWAGSLSQERLIPRSVKQTAEGPRPPLPRAPILTAEVSRPPLPRAPTPLHTTPPCRRVLIESSPEPRLFRYGDNMGQGKHSGMGGGRKAWSARRCPILGRHRIVGGPWEKA</sequence>
<feature type="compositionally biased region" description="Polar residues" evidence="1">
    <location>
        <begin position="21"/>
        <end position="32"/>
    </location>
</feature>
<feature type="compositionally biased region" description="Basic and acidic residues" evidence="1">
    <location>
        <begin position="1"/>
        <end position="11"/>
    </location>
</feature>
<evidence type="ECO:0000256" key="1">
    <source>
        <dbReference type="SAM" id="MobiDB-lite"/>
    </source>
</evidence>
<dbReference type="Proteomes" id="UP001497482">
    <property type="component" value="Chromosome 19"/>
</dbReference>
<accession>A0AAV2KMZ7</accession>
<evidence type="ECO:0000313" key="2">
    <source>
        <dbReference type="EMBL" id="CAL1590335.1"/>
    </source>
</evidence>
<feature type="region of interest" description="Disordered" evidence="1">
    <location>
        <begin position="1"/>
        <end position="113"/>
    </location>
</feature>
<evidence type="ECO:0000313" key="3">
    <source>
        <dbReference type="Proteomes" id="UP001497482"/>
    </source>
</evidence>
<name>A0AAV2KMZ7_KNICA</name>
<reference evidence="2 3" key="1">
    <citation type="submission" date="2024-04" db="EMBL/GenBank/DDBJ databases">
        <authorList>
            <person name="Waldvogel A.-M."/>
            <person name="Schoenle A."/>
        </authorList>
    </citation>
    <scope>NUCLEOTIDE SEQUENCE [LARGE SCALE GENOMIC DNA]</scope>
</reference>